<keyword evidence="2" id="KW-0472">Membrane</keyword>
<sequence length="698" mass="78404">MDNYEPNFGPRNRMLSFISEGRESEFDDDSMALDDSGRSRNNDIRASVFMRGDSMLEAVQEDDSMRDGSVFSASSRGRSVRSAASHGSRRRSNLSSSVTTSHSKSLRSSMQSTGTSYTHATMSSVSSPLVFTQHSLKQVSTREINIHETPYWTGMDESLPEEYSDASLYDHELILPPKEKEESIVSSEQEWDYRMMSPEYKWSDTNLLSSQRKVYALVTVLGAITLCIVGIIVAAQVLGTNSSMSYTPNFNAEFFYLPRYEFGGGSGGITGIRDDGVRRVEDSTYYDTFTSAAASDGNAASDQYVQPSSSTPDAPKLLFNGRHKSKCVKLVANTRSSLQSLRAAQDPFGGFGPRQFNPMYDRHYKPQDKKVLTSSALSSYTPPEEEDGLTIVLDPLFNGAMIDVSVLPVNPDREMPVFWDVPMSAVSRIQYVLGHCLKLVQCTEAGKYLLIRDIPDSYDPPLKVASEQSLKYVNVDCSTPHGIARGISHNLATSKMIDAVYTPEIHDAARLFAPPIQAYGRGLVMMRHPVERICALYEYLKVNGDDSKVNGLSLQEYANSNLLQDNPLTRSLSGSKHGTVQVSDFEVAKEILKRKFIIGLYENIQESIKRFELFFGWQLDASARTCQYDELQREEWAHYNRFAKDIGSNKEIHPGLTSRALEGIMSKNKMDLLLYDYSRFLFDYQGRVMFDLERKARR</sequence>
<evidence type="ECO:0000313" key="3">
    <source>
        <dbReference type="EMBL" id="KAL3775945.1"/>
    </source>
</evidence>
<accession>A0ABD3NJ06</accession>
<keyword evidence="2" id="KW-0812">Transmembrane</keyword>
<evidence type="ECO:0000256" key="2">
    <source>
        <dbReference type="SAM" id="Phobius"/>
    </source>
</evidence>
<keyword evidence="2" id="KW-1133">Transmembrane helix</keyword>
<dbReference type="InterPro" id="IPR053259">
    <property type="entry name" value="Golvesin-related_Golgi"/>
</dbReference>
<dbReference type="EMBL" id="JALLPJ020001126">
    <property type="protein sequence ID" value="KAL3775945.1"/>
    <property type="molecule type" value="Genomic_DNA"/>
</dbReference>
<evidence type="ECO:0000313" key="4">
    <source>
        <dbReference type="Proteomes" id="UP001530400"/>
    </source>
</evidence>
<dbReference type="Gene3D" id="3.40.50.300">
    <property type="entry name" value="P-loop containing nucleotide triphosphate hydrolases"/>
    <property type="match status" value="1"/>
</dbReference>
<dbReference type="InterPro" id="IPR027417">
    <property type="entry name" value="P-loop_NTPase"/>
</dbReference>
<evidence type="ECO:0000256" key="1">
    <source>
        <dbReference type="SAM" id="MobiDB-lite"/>
    </source>
</evidence>
<feature type="compositionally biased region" description="Polar residues" evidence="1">
    <location>
        <begin position="110"/>
        <end position="119"/>
    </location>
</feature>
<dbReference type="Proteomes" id="UP001530400">
    <property type="component" value="Unassembled WGS sequence"/>
</dbReference>
<feature type="region of interest" description="Disordered" evidence="1">
    <location>
        <begin position="59"/>
        <end position="119"/>
    </location>
</feature>
<feature type="compositionally biased region" description="Low complexity" evidence="1">
    <location>
        <begin position="93"/>
        <end position="109"/>
    </location>
</feature>
<dbReference type="PANTHER" id="PTHR32301">
    <property type="entry name" value="COUNTIN RECEPTOR CNR3-RELATED"/>
    <property type="match status" value="1"/>
</dbReference>
<feature type="compositionally biased region" description="Low complexity" evidence="1">
    <location>
        <begin position="68"/>
        <end position="86"/>
    </location>
</feature>
<dbReference type="PANTHER" id="PTHR32301:SF6">
    <property type="entry name" value="GOLVESIN-RELATED"/>
    <property type="match status" value="1"/>
</dbReference>
<organism evidence="3 4">
    <name type="scientific">Cyclotella atomus</name>
    <dbReference type="NCBI Taxonomy" id="382360"/>
    <lineage>
        <taxon>Eukaryota</taxon>
        <taxon>Sar</taxon>
        <taxon>Stramenopiles</taxon>
        <taxon>Ochrophyta</taxon>
        <taxon>Bacillariophyta</taxon>
        <taxon>Coscinodiscophyceae</taxon>
        <taxon>Thalassiosirophycidae</taxon>
        <taxon>Stephanodiscales</taxon>
        <taxon>Stephanodiscaceae</taxon>
        <taxon>Cyclotella</taxon>
    </lineage>
</organism>
<protein>
    <submittedName>
        <fullName evidence="3">Uncharacterized protein</fullName>
    </submittedName>
</protein>
<comment type="caution">
    <text evidence="3">The sequence shown here is derived from an EMBL/GenBank/DDBJ whole genome shotgun (WGS) entry which is preliminary data.</text>
</comment>
<keyword evidence="4" id="KW-1185">Reference proteome</keyword>
<name>A0ABD3NJ06_9STRA</name>
<feature type="transmembrane region" description="Helical" evidence="2">
    <location>
        <begin position="214"/>
        <end position="238"/>
    </location>
</feature>
<proteinExistence type="predicted"/>
<dbReference type="AlphaFoldDB" id="A0ABD3NJ06"/>
<gene>
    <name evidence="3" type="ORF">ACHAWO_011877</name>
</gene>
<reference evidence="3 4" key="1">
    <citation type="submission" date="2024-10" db="EMBL/GenBank/DDBJ databases">
        <title>Updated reference genomes for cyclostephanoid diatoms.</title>
        <authorList>
            <person name="Roberts W.R."/>
            <person name="Alverson A.J."/>
        </authorList>
    </citation>
    <scope>NUCLEOTIDE SEQUENCE [LARGE SCALE GENOMIC DNA]</scope>
    <source>
        <strain evidence="3 4">AJA010-31</strain>
    </source>
</reference>